<keyword evidence="14" id="KW-0915">Sodium</keyword>
<evidence type="ECO:0000256" key="16">
    <source>
        <dbReference type="ARBA" id="ARBA00035717"/>
    </source>
</evidence>
<dbReference type="PRINTS" id="PR00870">
    <property type="entry name" value="DNAPOLXBETA"/>
</dbReference>
<comment type="function">
    <text evidence="20">Repair polymerase that plays a key role in base-excision repair. During this process, the damaged base is excised by specific DNA glycosylases, the DNA backbone is nicked at the abasic site by an apurinic/apyrimidic (AP) endonuclease, and POLB removes 5'-deoxyribose-phosphate from the preincised AP site acting as a 5'-deoxyribose-phosphate lyase (5'-dRP lyase); through its DNA polymerase activity, it adds one nucleotide to the 3' end of the arising single-nucleotide gap. Conducts 'gap-filling' DNA synthesis in a stepwise distributive fashion rather than in a processive fashion as for other DNA polymerases. It is also able to cleave sugar-phosphate bonds 3' to an intact AP site, acting as an AP lyase.</text>
</comment>
<accession>A0ABD5Y454</accession>
<evidence type="ECO:0000256" key="13">
    <source>
        <dbReference type="ARBA" id="ARBA00022932"/>
    </source>
</evidence>
<comment type="caution">
    <text evidence="25">The sequence shown here is derived from an EMBL/GenBank/DDBJ whole genome shotgun (WGS) entry which is preliminary data.</text>
</comment>
<dbReference type="GeneID" id="78822562"/>
<evidence type="ECO:0000259" key="22">
    <source>
        <dbReference type="SMART" id="SM00278"/>
    </source>
</evidence>
<evidence type="ECO:0000256" key="18">
    <source>
        <dbReference type="ARBA" id="ARBA00044632"/>
    </source>
</evidence>
<dbReference type="InterPro" id="IPR002054">
    <property type="entry name" value="DNA-dir_DNA_pol_X"/>
</dbReference>
<dbReference type="GO" id="GO:0005737">
    <property type="term" value="C:cytoplasm"/>
    <property type="evidence" value="ECO:0007669"/>
    <property type="project" value="UniProtKB-SubCell"/>
</dbReference>
<keyword evidence="11" id="KW-0227">DNA damage</keyword>
<evidence type="ECO:0000256" key="9">
    <source>
        <dbReference type="ARBA" id="ARBA00022695"/>
    </source>
</evidence>
<organism evidence="25 26">
    <name type="scientific">Halosimplex aquaticum</name>
    <dbReference type="NCBI Taxonomy" id="3026162"/>
    <lineage>
        <taxon>Archaea</taxon>
        <taxon>Methanobacteriati</taxon>
        <taxon>Methanobacteriota</taxon>
        <taxon>Stenosarchaea group</taxon>
        <taxon>Halobacteria</taxon>
        <taxon>Halobacteriales</taxon>
        <taxon>Haloarculaceae</taxon>
        <taxon>Halosimplex</taxon>
    </lineage>
</organism>
<dbReference type="Gene3D" id="3.30.460.10">
    <property type="entry name" value="Beta Polymerase, domain 2"/>
    <property type="match status" value="1"/>
</dbReference>
<evidence type="ECO:0000259" key="23">
    <source>
        <dbReference type="SMART" id="SM00481"/>
    </source>
</evidence>
<feature type="domain" description="DNA-directed DNA polymerase X" evidence="24">
    <location>
        <begin position="2"/>
        <end position="326"/>
    </location>
</feature>
<evidence type="ECO:0000313" key="25">
    <source>
        <dbReference type="EMBL" id="MFC7142227.1"/>
    </source>
</evidence>
<comment type="catalytic activity">
    <reaction evidence="19">
        <text>a 5'-end 2'-deoxyribose-2'-deoxyribonucleotide-DNA = (2E,4S)-4-hydroxypenten-2-al-5-phosphate + a 5'-end 5'-phospho-2'-deoxyribonucleoside-DNA + H(+)</text>
        <dbReference type="Rhea" id="RHEA:76255"/>
        <dbReference type="Rhea" id="RHEA-COMP:13180"/>
        <dbReference type="Rhea" id="RHEA-COMP:18657"/>
        <dbReference type="ChEBI" id="CHEBI:15378"/>
        <dbReference type="ChEBI" id="CHEBI:136412"/>
        <dbReference type="ChEBI" id="CHEBI:195194"/>
        <dbReference type="ChEBI" id="CHEBI:195195"/>
    </reaction>
</comment>
<dbReference type="GO" id="GO:0140078">
    <property type="term" value="F:class I DNA-(apurinic or apyrimidinic site) endonuclease activity"/>
    <property type="evidence" value="ECO:0007669"/>
    <property type="project" value="UniProtKB-EC"/>
</dbReference>
<keyword evidence="15" id="KW-0234">DNA repair</keyword>
<dbReference type="SUPFAM" id="SSF89550">
    <property type="entry name" value="PHP domain-like"/>
    <property type="match status" value="1"/>
</dbReference>
<dbReference type="GO" id="GO:0003887">
    <property type="term" value="F:DNA-directed DNA polymerase activity"/>
    <property type="evidence" value="ECO:0007669"/>
    <property type="project" value="UniProtKB-KW"/>
</dbReference>
<keyword evidence="7" id="KW-0237">DNA synthesis</keyword>
<evidence type="ECO:0000256" key="19">
    <source>
        <dbReference type="ARBA" id="ARBA00044678"/>
    </source>
</evidence>
<dbReference type="Pfam" id="PF02811">
    <property type="entry name" value="PHP"/>
    <property type="match status" value="1"/>
</dbReference>
<comment type="catalytic activity">
    <reaction evidence="18">
        <text>2'-deoxyribonucleotide-(2'-deoxyribose 5'-phosphate)-2'-deoxyribonucleotide-DNA = a 3'-end 2'-deoxyribonucleotide-(2,3-dehydro-2,3-deoxyribose 5'-phosphate)-DNA + a 5'-end 5'-phospho-2'-deoxyribonucleoside-DNA + H(+)</text>
        <dbReference type="Rhea" id="RHEA:66592"/>
        <dbReference type="Rhea" id="RHEA-COMP:13180"/>
        <dbReference type="Rhea" id="RHEA-COMP:16897"/>
        <dbReference type="Rhea" id="RHEA-COMP:17067"/>
        <dbReference type="ChEBI" id="CHEBI:15378"/>
        <dbReference type="ChEBI" id="CHEBI:136412"/>
        <dbReference type="ChEBI" id="CHEBI:157695"/>
        <dbReference type="ChEBI" id="CHEBI:167181"/>
        <dbReference type="EC" id="4.2.99.18"/>
    </reaction>
</comment>
<dbReference type="Gene3D" id="1.10.150.20">
    <property type="entry name" value="5' to 3' exonuclease, C-terminal subdomain"/>
    <property type="match status" value="1"/>
</dbReference>
<dbReference type="InterPro" id="IPR050243">
    <property type="entry name" value="PHP_phosphatase"/>
</dbReference>
<evidence type="ECO:0000256" key="3">
    <source>
        <dbReference type="ARBA" id="ARBA00012417"/>
    </source>
</evidence>
<dbReference type="PIRSF" id="PIRSF005047">
    <property type="entry name" value="UCP005047_YshC"/>
    <property type="match status" value="1"/>
</dbReference>
<keyword evidence="25" id="KW-0378">Hydrolase</keyword>
<dbReference type="PANTHER" id="PTHR36928:SF1">
    <property type="entry name" value="PHOSPHATASE YCDX-RELATED"/>
    <property type="match status" value="1"/>
</dbReference>
<dbReference type="InterPro" id="IPR043519">
    <property type="entry name" value="NT_sf"/>
</dbReference>
<dbReference type="CDD" id="cd00141">
    <property type="entry name" value="NT_POLXc"/>
    <property type="match status" value="1"/>
</dbReference>
<dbReference type="SMART" id="SM00278">
    <property type="entry name" value="HhH1"/>
    <property type="match status" value="3"/>
</dbReference>
<dbReference type="SMART" id="SM00481">
    <property type="entry name" value="POLIIIAc"/>
    <property type="match status" value="1"/>
</dbReference>
<evidence type="ECO:0000256" key="21">
    <source>
        <dbReference type="ARBA" id="ARBA00049244"/>
    </source>
</evidence>
<evidence type="ECO:0000259" key="24">
    <source>
        <dbReference type="SMART" id="SM00483"/>
    </source>
</evidence>
<keyword evidence="8" id="KW-0808">Transferase</keyword>
<feature type="domain" description="Helix-hairpin-helix DNA-binding motif class 1" evidence="22">
    <location>
        <begin position="128"/>
        <end position="147"/>
    </location>
</feature>
<evidence type="ECO:0000256" key="2">
    <source>
        <dbReference type="ARBA" id="ARBA00004496"/>
    </source>
</evidence>
<dbReference type="InterPro" id="IPR010996">
    <property type="entry name" value="HHH_MUS81"/>
</dbReference>
<dbReference type="InterPro" id="IPR029398">
    <property type="entry name" value="PolB_thumb"/>
</dbReference>
<keyword evidence="25" id="KW-0269">Exonuclease</keyword>
<evidence type="ECO:0000256" key="12">
    <source>
        <dbReference type="ARBA" id="ARBA00022843"/>
    </source>
</evidence>
<dbReference type="Gene3D" id="1.10.150.110">
    <property type="entry name" value="DNA polymerase beta, N-terminal domain-like"/>
    <property type="match status" value="1"/>
</dbReference>
<dbReference type="Pfam" id="PF14716">
    <property type="entry name" value="HHH_8"/>
    <property type="match status" value="1"/>
</dbReference>
<dbReference type="Gene3D" id="3.30.210.10">
    <property type="entry name" value="DNA polymerase, thumb domain"/>
    <property type="match status" value="1"/>
</dbReference>
<keyword evidence="13" id="KW-0239">DNA-directed DNA polymerase</keyword>
<keyword evidence="9" id="KW-0548">Nucleotidyltransferase</keyword>
<evidence type="ECO:0000256" key="8">
    <source>
        <dbReference type="ARBA" id="ARBA00022679"/>
    </source>
</evidence>
<dbReference type="RefSeq" id="WP_274323296.1">
    <property type="nucleotide sequence ID" value="NZ_CP118158.1"/>
</dbReference>
<dbReference type="EMBL" id="JBHTAS010000001">
    <property type="protein sequence ID" value="MFC7142227.1"/>
    <property type="molecule type" value="Genomic_DNA"/>
</dbReference>
<evidence type="ECO:0000256" key="5">
    <source>
        <dbReference type="ARBA" id="ARBA00020020"/>
    </source>
</evidence>
<dbReference type="CDD" id="cd07436">
    <property type="entry name" value="PHP_PolX"/>
    <property type="match status" value="1"/>
</dbReference>
<keyword evidence="10" id="KW-0235">DNA replication</keyword>
<keyword evidence="6" id="KW-0488">Methylation</keyword>
<dbReference type="SUPFAM" id="SSF158702">
    <property type="entry name" value="Sec63 N-terminal domain-like"/>
    <property type="match status" value="1"/>
</dbReference>
<dbReference type="Pfam" id="PF14791">
    <property type="entry name" value="DNA_pol_B_thumb"/>
    <property type="match status" value="1"/>
</dbReference>
<dbReference type="SUPFAM" id="SSF81301">
    <property type="entry name" value="Nucleotidyltransferase"/>
    <property type="match status" value="1"/>
</dbReference>
<protein>
    <recommendedName>
        <fullName evidence="5">DNA polymerase beta</fullName>
        <ecNumber evidence="3">2.7.7.7</ecNumber>
        <ecNumber evidence="4">4.2.99.18</ecNumber>
    </recommendedName>
    <alternativeName>
        <fullName evidence="16">5'-deoxyribose-phosphate lyase</fullName>
    </alternativeName>
    <alternativeName>
        <fullName evidence="17">AP lyase</fullName>
    </alternativeName>
</protein>
<dbReference type="GO" id="GO:0004527">
    <property type="term" value="F:exonuclease activity"/>
    <property type="evidence" value="ECO:0007669"/>
    <property type="project" value="UniProtKB-KW"/>
</dbReference>
<dbReference type="SMART" id="SM00483">
    <property type="entry name" value="POLXc"/>
    <property type="match status" value="1"/>
</dbReference>
<dbReference type="EC" id="2.7.7.7" evidence="3"/>
<feature type="domain" description="Helix-hairpin-helix DNA-binding motif class 1" evidence="22">
    <location>
        <begin position="93"/>
        <end position="112"/>
    </location>
</feature>
<dbReference type="InterPro" id="IPR047967">
    <property type="entry name" value="PolX_PHP"/>
</dbReference>
<proteinExistence type="predicted"/>
<dbReference type="InterPro" id="IPR027421">
    <property type="entry name" value="DNA_pol_lamdba_lyase_dom_sf"/>
</dbReference>
<evidence type="ECO:0000256" key="15">
    <source>
        <dbReference type="ARBA" id="ARBA00023204"/>
    </source>
</evidence>
<keyword evidence="25" id="KW-0540">Nuclease</keyword>
<comment type="subcellular location">
    <subcellularLocation>
        <location evidence="2">Cytoplasm</location>
    </subcellularLocation>
</comment>
<dbReference type="InterPro" id="IPR037160">
    <property type="entry name" value="DNA_Pol_thumb_sf"/>
</dbReference>
<name>A0ABD5Y454_9EURY</name>
<sequence>MSANDDIAARLEEFADLLEAQDVDYKPRAYRRAAENVRAHPGDVARLAHGGEDALDEIEGVGDAIASKIVEYVETGEIAELEDLREELPVEMGELTRVEGVGPKTVGTLYEALGITTLEELEAAAAAGEIQEVSGFGAKTEQNILENVEFAREATERELLGEARPRGEGVVDYLAGRPEVERIDLAGSLRRWKETIGDVDVLVATEEGEAVVDAFTDWPGADAVIEAGDQKASVRSGEVRVDLRVVDPSEFGSALQYFTGSKDHNVKIRNVAIDRDLKMNEYGVFDVSDVEDPDADQRAGERIAGETEEGMYEALDMPWMPPELRENWGEIEAARDGDLPDLIDEGDVRGDLHVHTNWSDGDYTVAEMVEGAASFGHDYLAITDHATGPGMVGGVGVPDDELREQIEEVRAVAEEADIPVFTGVEANISTDGEISVDDDVLTELDVVVASPHAGLDGDGTDRLVAAVEHPEVDIIGHPTGRYINQRSGLDVDVERLAEAAADNDTALEINANPARLDLGGGAVKTAVEAGATIAINTDAHQPASYDLVRYGVHTARRGWAEETDVLNTRDVEGLREFLE</sequence>
<comment type="cofactor">
    <cofactor evidence="1">
        <name>Mg(2+)</name>
        <dbReference type="ChEBI" id="CHEBI:18420"/>
    </cofactor>
</comment>
<dbReference type="InterPro" id="IPR002008">
    <property type="entry name" value="DNA_pol_X_beta-like"/>
</dbReference>
<comment type="catalytic activity">
    <reaction evidence="21">
        <text>DNA(n) + a 2'-deoxyribonucleoside 5'-triphosphate = DNA(n+1) + diphosphate</text>
        <dbReference type="Rhea" id="RHEA:22508"/>
        <dbReference type="Rhea" id="RHEA-COMP:17339"/>
        <dbReference type="Rhea" id="RHEA-COMP:17340"/>
        <dbReference type="ChEBI" id="CHEBI:33019"/>
        <dbReference type="ChEBI" id="CHEBI:61560"/>
        <dbReference type="ChEBI" id="CHEBI:173112"/>
        <dbReference type="EC" id="2.7.7.7"/>
    </reaction>
</comment>
<evidence type="ECO:0000313" key="26">
    <source>
        <dbReference type="Proteomes" id="UP001596432"/>
    </source>
</evidence>
<evidence type="ECO:0000256" key="4">
    <source>
        <dbReference type="ARBA" id="ARBA00012720"/>
    </source>
</evidence>
<dbReference type="GO" id="GO:0006281">
    <property type="term" value="P:DNA repair"/>
    <property type="evidence" value="ECO:0007669"/>
    <property type="project" value="UniProtKB-KW"/>
</dbReference>
<dbReference type="Pfam" id="PF14520">
    <property type="entry name" value="HHH_5"/>
    <property type="match status" value="1"/>
</dbReference>
<dbReference type="NCBIfam" id="NF006375">
    <property type="entry name" value="PRK08609.1"/>
    <property type="match status" value="1"/>
</dbReference>
<dbReference type="InterPro" id="IPR003583">
    <property type="entry name" value="Hlx-hairpin-Hlx_DNA-bd_motif"/>
</dbReference>
<keyword evidence="12" id="KW-0832">Ubl conjugation</keyword>
<evidence type="ECO:0000256" key="6">
    <source>
        <dbReference type="ARBA" id="ARBA00022481"/>
    </source>
</evidence>
<dbReference type="AlphaFoldDB" id="A0ABD5Y454"/>
<evidence type="ECO:0000256" key="7">
    <source>
        <dbReference type="ARBA" id="ARBA00022634"/>
    </source>
</evidence>
<keyword evidence="26" id="KW-1185">Reference proteome</keyword>
<dbReference type="Gene3D" id="3.20.20.140">
    <property type="entry name" value="Metal-dependent hydrolases"/>
    <property type="match status" value="1"/>
</dbReference>
<evidence type="ECO:0000256" key="10">
    <source>
        <dbReference type="ARBA" id="ARBA00022705"/>
    </source>
</evidence>
<dbReference type="InterPro" id="IPR016195">
    <property type="entry name" value="Pol/histidinol_Pase-like"/>
</dbReference>
<evidence type="ECO:0000256" key="20">
    <source>
        <dbReference type="ARBA" id="ARBA00045548"/>
    </source>
</evidence>
<dbReference type="Proteomes" id="UP001596432">
    <property type="component" value="Unassembled WGS sequence"/>
</dbReference>
<feature type="domain" description="Polymerase/histidinol phosphatase N-terminal" evidence="23">
    <location>
        <begin position="350"/>
        <end position="430"/>
    </location>
</feature>
<dbReference type="PANTHER" id="PTHR36928">
    <property type="entry name" value="PHOSPHATASE YCDX-RELATED"/>
    <property type="match status" value="1"/>
</dbReference>
<dbReference type="EC" id="4.2.99.18" evidence="4"/>
<gene>
    <name evidence="25" type="primary">polX</name>
    <name evidence="25" type="ORF">ACFQMA_20610</name>
</gene>
<reference evidence="25 26" key="1">
    <citation type="journal article" date="2019" name="Int. J. Syst. Evol. Microbiol.">
        <title>The Global Catalogue of Microorganisms (GCM) 10K type strain sequencing project: providing services to taxonomists for standard genome sequencing and annotation.</title>
        <authorList>
            <consortium name="The Broad Institute Genomics Platform"/>
            <consortium name="The Broad Institute Genome Sequencing Center for Infectious Disease"/>
            <person name="Wu L."/>
            <person name="Ma J."/>
        </authorList>
    </citation>
    <scope>NUCLEOTIDE SEQUENCE [LARGE SCALE GENOMIC DNA]</scope>
    <source>
        <strain evidence="25 26">XZYJT29</strain>
    </source>
</reference>
<evidence type="ECO:0000256" key="14">
    <source>
        <dbReference type="ARBA" id="ARBA00023053"/>
    </source>
</evidence>
<dbReference type="InterPro" id="IPR004013">
    <property type="entry name" value="PHP_dom"/>
</dbReference>
<evidence type="ECO:0000256" key="1">
    <source>
        <dbReference type="ARBA" id="ARBA00001946"/>
    </source>
</evidence>
<feature type="domain" description="Helix-hairpin-helix DNA-binding motif class 1" evidence="22">
    <location>
        <begin position="53"/>
        <end position="72"/>
    </location>
</feature>
<dbReference type="SUPFAM" id="SSF47802">
    <property type="entry name" value="DNA polymerase beta, N-terminal domain-like"/>
    <property type="match status" value="1"/>
</dbReference>
<evidence type="ECO:0000256" key="11">
    <source>
        <dbReference type="ARBA" id="ARBA00022763"/>
    </source>
</evidence>
<dbReference type="InterPro" id="IPR022311">
    <property type="entry name" value="PolX-like"/>
</dbReference>
<dbReference type="InterPro" id="IPR003141">
    <property type="entry name" value="Pol/His_phosphatase_N"/>
</dbReference>
<evidence type="ECO:0000256" key="17">
    <source>
        <dbReference type="ARBA" id="ARBA00035726"/>
    </source>
</evidence>